<protein>
    <submittedName>
        <fullName evidence="1">Uncharacterized protein</fullName>
    </submittedName>
</protein>
<sequence>MTKILHRERSIPLGRSGSLTLQDATAVTIDVTKVGEGTSAVVASGVWEEVTEGPAAFKAFERPRDDAEAAQEARRLNCIKQQVLEEAAAQGLDVERVWARTPFVKPYAGEPIAGQLTAEGQTRDSLVVPMQYLEPSC</sequence>
<name>A0A0G4H1G3_VITBC</name>
<gene>
    <name evidence="1" type="ORF">Vbra_19267</name>
</gene>
<dbReference type="InParanoid" id="A0A0G4H1G3"/>
<evidence type="ECO:0000313" key="2">
    <source>
        <dbReference type="Proteomes" id="UP000041254"/>
    </source>
</evidence>
<dbReference type="EMBL" id="CDMY01000938">
    <property type="protein sequence ID" value="CEM37436.1"/>
    <property type="molecule type" value="Genomic_DNA"/>
</dbReference>
<dbReference type="VEuPathDB" id="CryptoDB:Vbra_19267"/>
<proteinExistence type="predicted"/>
<evidence type="ECO:0000313" key="1">
    <source>
        <dbReference type="EMBL" id="CEM37436.1"/>
    </source>
</evidence>
<accession>A0A0G4H1G3</accession>
<dbReference type="AlphaFoldDB" id="A0A0G4H1G3"/>
<organism evidence="1 2">
    <name type="scientific">Vitrella brassicaformis (strain CCMP3155)</name>
    <dbReference type="NCBI Taxonomy" id="1169540"/>
    <lineage>
        <taxon>Eukaryota</taxon>
        <taxon>Sar</taxon>
        <taxon>Alveolata</taxon>
        <taxon>Colpodellida</taxon>
        <taxon>Vitrellaceae</taxon>
        <taxon>Vitrella</taxon>
    </lineage>
</organism>
<keyword evidence="2" id="KW-1185">Reference proteome</keyword>
<dbReference type="Proteomes" id="UP000041254">
    <property type="component" value="Unassembled WGS sequence"/>
</dbReference>
<reference evidence="1 2" key="1">
    <citation type="submission" date="2014-11" db="EMBL/GenBank/DDBJ databases">
        <authorList>
            <person name="Zhu J."/>
            <person name="Qi W."/>
            <person name="Song R."/>
        </authorList>
    </citation>
    <scope>NUCLEOTIDE SEQUENCE [LARGE SCALE GENOMIC DNA]</scope>
</reference>